<feature type="region of interest" description="Disordered" evidence="1">
    <location>
        <begin position="266"/>
        <end position="292"/>
    </location>
</feature>
<evidence type="ECO:0000259" key="3">
    <source>
        <dbReference type="Pfam" id="PF14372"/>
    </source>
</evidence>
<evidence type="ECO:0008006" key="6">
    <source>
        <dbReference type="Google" id="ProtNLM"/>
    </source>
</evidence>
<name>A0A3L6Q3I4_PANMI</name>
<dbReference type="GO" id="GO:0046983">
    <property type="term" value="F:protein dimerization activity"/>
    <property type="evidence" value="ECO:0007669"/>
    <property type="project" value="InterPro"/>
</dbReference>
<dbReference type="OrthoDB" id="1733466at2759"/>
<feature type="domain" description="hAT-like transposase RNase-H fold" evidence="3">
    <location>
        <begin position="70"/>
        <end position="112"/>
    </location>
</feature>
<dbReference type="Pfam" id="PF05699">
    <property type="entry name" value="Dimer_Tnp_hAT"/>
    <property type="match status" value="1"/>
</dbReference>
<dbReference type="GO" id="GO:0003677">
    <property type="term" value="F:DNA binding"/>
    <property type="evidence" value="ECO:0007669"/>
    <property type="project" value="InterPro"/>
</dbReference>
<gene>
    <name evidence="4" type="ORF">C2845_PM17G08150</name>
</gene>
<dbReference type="InterPro" id="IPR012337">
    <property type="entry name" value="RNaseH-like_sf"/>
</dbReference>
<dbReference type="AlphaFoldDB" id="A0A3L6Q3I4"/>
<evidence type="ECO:0000313" key="4">
    <source>
        <dbReference type="EMBL" id="RLM69731.1"/>
    </source>
</evidence>
<dbReference type="PANTHER" id="PTHR23272">
    <property type="entry name" value="BED FINGER-RELATED"/>
    <property type="match status" value="1"/>
</dbReference>
<keyword evidence="5" id="KW-1185">Reference proteome</keyword>
<dbReference type="EMBL" id="PQIB02000014">
    <property type="protein sequence ID" value="RLM69731.1"/>
    <property type="molecule type" value="Genomic_DNA"/>
</dbReference>
<organism evidence="4 5">
    <name type="scientific">Panicum miliaceum</name>
    <name type="common">Proso millet</name>
    <name type="synonym">Broomcorn millet</name>
    <dbReference type="NCBI Taxonomy" id="4540"/>
    <lineage>
        <taxon>Eukaryota</taxon>
        <taxon>Viridiplantae</taxon>
        <taxon>Streptophyta</taxon>
        <taxon>Embryophyta</taxon>
        <taxon>Tracheophyta</taxon>
        <taxon>Spermatophyta</taxon>
        <taxon>Magnoliopsida</taxon>
        <taxon>Liliopsida</taxon>
        <taxon>Poales</taxon>
        <taxon>Poaceae</taxon>
        <taxon>PACMAD clade</taxon>
        <taxon>Panicoideae</taxon>
        <taxon>Panicodae</taxon>
        <taxon>Paniceae</taxon>
        <taxon>Panicinae</taxon>
        <taxon>Panicum</taxon>
        <taxon>Panicum sect. Panicum</taxon>
    </lineage>
</organism>
<dbReference type="STRING" id="4540.A0A3L6Q3I4"/>
<feature type="compositionally biased region" description="Acidic residues" evidence="1">
    <location>
        <begin position="269"/>
        <end position="292"/>
    </location>
</feature>
<dbReference type="InterPro" id="IPR008906">
    <property type="entry name" value="HATC_C_dom"/>
</dbReference>
<dbReference type="Pfam" id="PF14372">
    <property type="entry name" value="hAT-like_RNase-H"/>
    <property type="match status" value="1"/>
</dbReference>
<proteinExistence type="predicted"/>
<evidence type="ECO:0000313" key="5">
    <source>
        <dbReference type="Proteomes" id="UP000275267"/>
    </source>
</evidence>
<sequence length="292" mass="33569">MLIAHPPPAQGLLRKPNERRIVGFKHMEFPDDVVSVAETIALCISELKVDKKVISITLDNDTLDNEFYKAVLDPRYKLNLIRYCFRKLYGEADGSQHVDRVIALLHRVFTEYEKSSLSVVGFNVVEYHAKDDLFDDYTPQEQRSELDWYLESPTMDLNIDLDILEFWSAISKCYPDLANMARDILDVPISTVPSKSAFNTQEKVLNPRRGTLKSDLLEMLMSLHDWTCPKDRNGIAVSAIEEYYSDYDEEEDEDFADLEESVLKSHAYDEDDAESIEEFEDDEDIGNDGSDD</sequence>
<dbReference type="Proteomes" id="UP000275267">
    <property type="component" value="Unassembled WGS sequence"/>
</dbReference>
<comment type="caution">
    <text evidence="4">The sequence shown here is derived from an EMBL/GenBank/DDBJ whole genome shotgun (WGS) entry which is preliminary data.</text>
</comment>
<evidence type="ECO:0000256" key="1">
    <source>
        <dbReference type="SAM" id="MobiDB-lite"/>
    </source>
</evidence>
<feature type="domain" description="HAT C-terminal dimerisation" evidence="2">
    <location>
        <begin position="145"/>
        <end position="226"/>
    </location>
</feature>
<dbReference type="PANTHER" id="PTHR23272:SF182">
    <property type="entry name" value="OS09G0381850 PROTEIN"/>
    <property type="match status" value="1"/>
</dbReference>
<dbReference type="SUPFAM" id="SSF53098">
    <property type="entry name" value="Ribonuclease H-like"/>
    <property type="match status" value="1"/>
</dbReference>
<protein>
    <recommendedName>
        <fullName evidence="6">HAT C-terminal dimerisation domain-containing protein</fullName>
    </recommendedName>
</protein>
<reference evidence="5" key="1">
    <citation type="journal article" date="2019" name="Nat. Commun.">
        <title>The genome of broomcorn millet.</title>
        <authorList>
            <person name="Zou C."/>
            <person name="Miki D."/>
            <person name="Li D."/>
            <person name="Tang Q."/>
            <person name="Xiao L."/>
            <person name="Rajput S."/>
            <person name="Deng P."/>
            <person name="Jia W."/>
            <person name="Huang R."/>
            <person name="Zhang M."/>
            <person name="Sun Y."/>
            <person name="Hu J."/>
            <person name="Fu X."/>
            <person name="Schnable P.S."/>
            <person name="Li F."/>
            <person name="Zhang H."/>
            <person name="Feng B."/>
            <person name="Zhu X."/>
            <person name="Liu R."/>
            <person name="Schnable J.C."/>
            <person name="Zhu J.-K."/>
            <person name="Zhang H."/>
        </authorList>
    </citation>
    <scope>NUCLEOTIDE SEQUENCE [LARGE SCALE GENOMIC DNA]</scope>
</reference>
<dbReference type="InterPro" id="IPR025525">
    <property type="entry name" value="hAT-like_transposase_RNase-H"/>
</dbReference>
<accession>A0A3L6Q3I4</accession>
<evidence type="ECO:0000259" key="2">
    <source>
        <dbReference type="Pfam" id="PF05699"/>
    </source>
</evidence>